<evidence type="ECO:0000313" key="2">
    <source>
        <dbReference type="Proteomes" id="UP001159363"/>
    </source>
</evidence>
<accession>A0ABQ9HTA9</accession>
<protein>
    <submittedName>
        <fullName evidence="1">Uncharacterized protein</fullName>
    </submittedName>
</protein>
<evidence type="ECO:0000313" key="1">
    <source>
        <dbReference type="EMBL" id="KAJ8887625.1"/>
    </source>
</evidence>
<dbReference type="Proteomes" id="UP001159363">
    <property type="component" value="Chromosome X"/>
</dbReference>
<dbReference type="EMBL" id="JARBHB010000004">
    <property type="protein sequence ID" value="KAJ8887625.1"/>
    <property type="molecule type" value="Genomic_DNA"/>
</dbReference>
<gene>
    <name evidence="1" type="ORF">PR048_013842</name>
</gene>
<name>A0ABQ9HTA9_9NEOP</name>
<reference evidence="1 2" key="1">
    <citation type="submission" date="2023-02" db="EMBL/GenBank/DDBJ databases">
        <title>LHISI_Scaffold_Assembly.</title>
        <authorList>
            <person name="Stuart O.P."/>
            <person name="Cleave R."/>
            <person name="Magrath M.J.L."/>
            <person name="Mikheyev A.S."/>
        </authorList>
    </citation>
    <scope>NUCLEOTIDE SEQUENCE [LARGE SCALE GENOMIC DNA]</scope>
    <source>
        <strain evidence="1">Daus_M_001</strain>
        <tissue evidence="1">Leg muscle</tissue>
    </source>
</reference>
<sequence length="130" mass="15192">MQVKYPSRTLWNHLKSGSSEHKLGKRSILTNEKECDLENRCYRAFMCWYSRLSKRIEHSLSPASRQKLNRVIAENYFTKLADTLDVLDLKNRPQNSFNVDGKGHTNVQSECISELNNVRKLLLLFHVKVI</sequence>
<proteinExistence type="predicted"/>
<organism evidence="1 2">
    <name type="scientific">Dryococelus australis</name>
    <dbReference type="NCBI Taxonomy" id="614101"/>
    <lineage>
        <taxon>Eukaryota</taxon>
        <taxon>Metazoa</taxon>
        <taxon>Ecdysozoa</taxon>
        <taxon>Arthropoda</taxon>
        <taxon>Hexapoda</taxon>
        <taxon>Insecta</taxon>
        <taxon>Pterygota</taxon>
        <taxon>Neoptera</taxon>
        <taxon>Polyneoptera</taxon>
        <taxon>Phasmatodea</taxon>
        <taxon>Verophasmatodea</taxon>
        <taxon>Anareolatae</taxon>
        <taxon>Phasmatidae</taxon>
        <taxon>Eurycanthinae</taxon>
        <taxon>Dryococelus</taxon>
    </lineage>
</organism>
<comment type="caution">
    <text evidence="1">The sequence shown here is derived from an EMBL/GenBank/DDBJ whole genome shotgun (WGS) entry which is preliminary data.</text>
</comment>
<keyword evidence="2" id="KW-1185">Reference proteome</keyword>